<evidence type="ECO:0000313" key="2">
    <source>
        <dbReference type="EMBL" id="AGY59259.1"/>
    </source>
</evidence>
<keyword evidence="3" id="KW-1185">Reference proteome</keyword>
<evidence type="ECO:0000313" key="3">
    <source>
        <dbReference type="Proteomes" id="UP000017396"/>
    </source>
</evidence>
<keyword evidence="1" id="KW-1133">Transmembrane helix</keyword>
<reference evidence="2 3" key="1">
    <citation type="journal article" date="2013" name="PLoS ONE">
        <title>Cultivation and Complete Genome Sequencing of Gloeobacter kilaueensis sp. nov., from a Lava Cave in Kilauea Caldera, Hawai'i.</title>
        <authorList>
            <person name="Saw J.H."/>
            <person name="Schatz M."/>
            <person name="Brown M.V."/>
            <person name="Kunkel D.D."/>
            <person name="Foster J.S."/>
            <person name="Shick H."/>
            <person name="Christensen S."/>
            <person name="Hou S."/>
            <person name="Wan X."/>
            <person name="Donachie S.P."/>
        </authorList>
    </citation>
    <scope>NUCLEOTIDE SEQUENCE [LARGE SCALE GENOMIC DNA]</scope>
    <source>
        <strain evidence="3">JS</strain>
    </source>
</reference>
<keyword evidence="1" id="KW-0812">Transmembrane</keyword>
<name>U5QNT4_GLOK1</name>
<dbReference type="RefSeq" id="WP_023174505.1">
    <property type="nucleotide sequence ID" value="NC_022600.1"/>
</dbReference>
<dbReference type="HOGENOM" id="CLU_2246127_0_0_3"/>
<feature type="transmembrane region" description="Helical" evidence="1">
    <location>
        <begin position="33"/>
        <end position="56"/>
    </location>
</feature>
<feature type="transmembrane region" description="Helical" evidence="1">
    <location>
        <begin position="83"/>
        <end position="103"/>
    </location>
</feature>
<protein>
    <submittedName>
        <fullName evidence="2">Uncharacterized protein</fullName>
    </submittedName>
</protein>
<dbReference type="eggNOG" id="ENOG502ZHV3">
    <property type="taxonomic scope" value="Bacteria"/>
</dbReference>
<sequence>MDERTKKLLGGALIAAIGVGFIGWSWYNRQSQGSFYIRTSIFGPAALVLGLALLFVPGYREERRGRGEDISALSGLQLVTARWWFILALALALGLLNLFLLTYL</sequence>
<dbReference type="STRING" id="1183438.GKIL_3013"/>
<keyword evidence="1" id="KW-0472">Membrane</keyword>
<dbReference type="AlphaFoldDB" id="U5QNT4"/>
<accession>U5QNT4</accession>
<dbReference type="Proteomes" id="UP000017396">
    <property type="component" value="Chromosome"/>
</dbReference>
<proteinExistence type="predicted"/>
<evidence type="ECO:0000256" key="1">
    <source>
        <dbReference type="SAM" id="Phobius"/>
    </source>
</evidence>
<dbReference type="KEGG" id="glj:GKIL_3013"/>
<gene>
    <name evidence="2" type="ORF">GKIL_3013</name>
</gene>
<feature type="transmembrane region" description="Helical" evidence="1">
    <location>
        <begin position="7"/>
        <end position="27"/>
    </location>
</feature>
<dbReference type="EMBL" id="CP003587">
    <property type="protein sequence ID" value="AGY59259.1"/>
    <property type="molecule type" value="Genomic_DNA"/>
</dbReference>
<organism evidence="2 3">
    <name type="scientific">Gloeobacter kilaueensis (strain ATCC BAA-2537 / CCAP 1431/1 / ULC 316 / JS1)</name>
    <dbReference type="NCBI Taxonomy" id="1183438"/>
    <lineage>
        <taxon>Bacteria</taxon>
        <taxon>Bacillati</taxon>
        <taxon>Cyanobacteriota</taxon>
        <taxon>Cyanophyceae</taxon>
        <taxon>Gloeobacterales</taxon>
        <taxon>Gloeobacteraceae</taxon>
        <taxon>Gloeobacter</taxon>
    </lineage>
</organism>